<comment type="caution">
    <text evidence="2">The sequence shown here is derived from an EMBL/GenBank/DDBJ whole genome shotgun (WGS) entry which is preliminary data.</text>
</comment>
<evidence type="ECO:0000313" key="3">
    <source>
        <dbReference type="Proteomes" id="UP001549164"/>
    </source>
</evidence>
<protein>
    <submittedName>
        <fullName evidence="2">Membrane protein implicated in regulation of membrane protease activity</fullName>
    </submittedName>
</protein>
<keyword evidence="1" id="KW-0812">Transmembrane</keyword>
<feature type="transmembrane region" description="Helical" evidence="1">
    <location>
        <begin position="56"/>
        <end position="77"/>
    </location>
</feature>
<sequence length="87" mass="9882">MLVLAAVNLVLGLVPRPWWWGGIVAFASSGLSIYLSEKVDVWRTEARLAQMQINDILLNMIVSFVVVFAAYFVGYGLRKIMDRKQKH</sequence>
<proteinExistence type="predicted"/>
<keyword evidence="1" id="KW-1133">Transmembrane helix</keyword>
<evidence type="ECO:0000256" key="1">
    <source>
        <dbReference type="SAM" id="Phobius"/>
    </source>
</evidence>
<organism evidence="2 3">
    <name type="scientific">Martelella mangrovi</name>
    <dbReference type="NCBI Taxonomy" id="1397477"/>
    <lineage>
        <taxon>Bacteria</taxon>
        <taxon>Pseudomonadati</taxon>
        <taxon>Pseudomonadota</taxon>
        <taxon>Alphaproteobacteria</taxon>
        <taxon>Hyphomicrobiales</taxon>
        <taxon>Aurantimonadaceae</taxon>
        <taxon>Martelella</taxon>
    </lineage>
</organism>
<accession>A0ABV2IDS4</accession>
<evidence type="ECO:0000313" key="2">
    <source>
        <dbReference type="EMBL" id="MET3601056.1"/>
    </source>
</evidence>
<dbReference type="Proteomes" id="UP001549164">
    <property type="component" value="Unassembled WGS sequence"/>
</dbReference>
<dbReference type="GO" id="GO:0006508">
    <property type="term" value="P:proteolysis"/>
    <property type="evidence" value="ECO:0007669"/>
    <property type="project" value="UniProtKB-KW"/>
</dbReference>
<keyword evidence="2" id="KW-0378">Hydrolase</keyword>
<feature type="transmembrane region" description="Helical" evidence="1">
    <location>
        <begin position="18"/>
        <end position="35"/>
    </location>
</feature>
<keyword evidence="2" id="KW-0645">Protease</keyword>
<name>A0ABV2IDS4_9HYPH</name>
<dbReference type="RefSeq" id="WP_354434920.1">
    <property type="nucleotide sequence ID" value="NZ_JBEPLY010000011.1"/>
</dbReference>
<reference evidence="2 3" key="1">
    <citation type="submission" date="2024-06" db="EMBL/GenBank/DDBJ databases">
        <title>Genomic Encyclopedia of Type Strains, Phase IV (KMG-IV): sequencing the most valuable type-strain genomes for metagenomic binning, comparative biology and taxonomic classification.</title>
        <authorList>
            <person name="Goeker M."/>
        </authorList>
    </citation>
    <scope>NUCLEOTIDE SEQUENCE [LARGE SCALE GENOMIC DNA]</scope>
    <source>
        <strain evidence="2 3">DSM 28102</strain>
    </source>
</reference>
<dbReference type="GO" id="GO:0008233">
    <property type="term" value="F:peptidase activity"/>
    <property type="evidence" value="ECO:0007669"/>
    <property type="project" value="UniProtKB-KW"/>
</dbReference>
<keyword evidence="3" id="KW-1185">Reference proteome</keyword>
<gene>
    <name evidence="2" type="ORF">ABID12_003007</name>
</gene>
<keyword evidence="1" id="KW-0472">Membrane</keyword>
<dbReference type="EMBL" id="JBEPLY010000011">
    <property type="protein sequence ID" value="MET3601056.1"/>
    <property type="molecule type" value="Genomic_DNA"/>
</dbReference>